<dbReference type="CDD" id="cd01026">
    <property type="entry name" value="TOPRIM_OLD"/>
    <property type="match status" value="1"/>
</dbReference>
<dbReference type="Pfam" id="PF20469">
    <property type="entry name" value="OLD-like_TOPRIM"/>
    <property type="match status" value="1"/>
</dbReference>
<feature type="domain" description="Rad50/SbcC-type AAA" evidence="2">
    <location>
        <begin position="5"/>
        <end position="86"/>
    </location>
</feature>
<feature type="domain" description="OLD protein-like TOPRIM" evidence="3">
    <location>
        <begin position="480"/>
        <end position="548"/>
    </location>
</feature>
<comment type="caution">
    <text evidence="4">The sequence shown here is derived from an EMBL/GenBank/DDBJ whole genome shotgun (WGS) entry which is preliminary data.</text>
</comment>
<keyword evidence="5" id="KW-1185">Reference proteome</keyword>
<dbReference type="SUPFAM" id="SSF52540">
    <property type="entry name" value="P-loop containing nucleoside triphosphate hydrolases"/>
    <property type="match status" value="1"/>
</dbReference>
<name>A0ABQ4GZX1_9ACTN</name>
<sequence length="668" mass="73783">MLLTRIRAENFLSLRHLDLSLDSPLTFITGPNGVGKTNIARCLDVVTTVLNHHTGRPDIDRLVLYESAARDEATSYSIELTLEFDQDWEKQLLTSYVQAAFIAGEAYSFSSMRLEAAAQNIDQATLQPLLSGSLKLNFDSSRIGGLWWAAYEFTHLNNQWHIPLIGGTSLIEPGPATPFLPIGGAQLSFTRLMLGIDNPGPSDLERSIKELANGVDLRTALVKMPDQRASFEISPAFNTSGRIPQSLKELASALQIKQIINHTVTFAQLLAVIFRRTIVLTDNRRVPLKRHYDSTELEAPLDLRSGRNLAGELFRLKNGKSADRSLYAEAKKTFTFLTGQTFGLATTVSSTDLLIEPLAVTTTGERPIEFSGAGVQEALLLSTLLSGPPGRFLVLDEPAVNLEPTMQRRLISQLRKAGRCMVVTHSPDMVPVERKEDLAGIVRLSPGAQGPVVCRVGDVPETEWARFVQLLEPSHVRALLFASCVILCEGSTEVGALSQWWRDTASLNLPDPEAANIPIISVDGDKRFGPYIDYLDAFGIPWAIIADGPALRDSSQLAKHLAHRYPNFSTPLNNAGFEECRDYWRCFGVFTLAEQFGDDGHKQGEFEAYLERVDSHALAMARSESGRSKPRCGASFAANVSRPQEVADLYLAIMQRFESITQRAFEIR</sequence>
<dbReference type="InterPro" id="IPR034139">
    <property type="entry name" value="TOPRIM_OLD"/>
</dbReference>
<protein>
    <recommendedName>
        <fullName evidence="6">AAA family ATPase</fullName>
    </recommendedName>
</protein>
<evidence type="ECO:0000259" key="2">
    <source>
        <dbReference type="Pfam" id="PF13476"/>
    </source>
</evidence>
<evidence type="ECO:0000313" key="4">
    <source>
        <dbReference type="EMBL" id="GIH66983.1"/>
    </source>
</evidence>
<dbReference type="PANTHER" id="PTHR43581:SF4">
    <property type="entry name" value="ATP_GTP PHOSPHATASE"/>
    <property type="match status" value="1"/>
</dbReference>
<dbReference type="RefSeq" id="WP_239109164.1">
    <property type="nucleotide sequence ID" value="NZ_BOOF01000063.1"/>
</dbReference>
<dbReference type="PANTHER" id="PTHR43581">
    <property type="entry name" value="ATP/GTP PHOSPHATASE"/>
    <property type="match status" value="1"/>
</dbReference>
<reference evidence="4 5" key="1">
    <citation type="submission" date="2021-01" db="EMBL/GenBank/DDBJ databases">
        <title>Whole genome shotgun sequence of Microbispora siamensis NBRC 104113.</title>
        <authorList>
            <person name="Komaki H."/>
            <person name="Tamura T."/>
        </authorList>
    </citation>
    <scope>NUCLEOTIDE SEQUENCE [LARGE SCALE GENOMIC DNA]</scope>
    <source>
        <strain evidence="4 5">NBRC 104113</strain>
    </source>
</reference>
<dbReference type="EMBL" id="BOOF01000063">
    <property type="protein sequence ID" value="GIH66983.1"/>
    <property type="molecule type" value="Genomic_DNA"/>
</dbReference>
<dbReference type="InterPro" id="IPR038729">
    <property type="entry name" value="Rad50/SbcC_AAA"/>
</dbReference>
<feature type="domain" description="ATPase AAA-type core" evidence="1">
    <location>
        <begin position="372"/>
        <end position="427"/>
    </location>
</feature>
<gene>
    <name evidence="4" type="ORF">Msi02_78000</name>
</gene>
<organism evidence="4 5">
    <name type="scientific">Microbispora siamensis</name>
    <dbReference type="NCBI Taxonomy" id="564413"/>
    <lineage>
        <taxon>Bacteria</taxon>
        <taxon>Bacillati</taxon>
        <taxon>Actinomycetota</taxon>
        <taxon>Actinomycetes</taxon>
        <taxon>Streptosporangiales</taxon>
        <taxon>Streptosporangiaceae</taxon>
        <taxon>Microbispora</taxon>
    </lineage>
</organism>
<dbReference type="InterPro" id="IPR027417">
    <property type="entry name" value="P-loop_NTPase"/>
</dbReference>
<dbReference type="Pfam" id="PF13304">
    <property type="entry name" value="AAA_21"/>
    <property type="match status" value="1"/>
</dbReference>
<dbReference type="InterPro" id="IPR051396">
    <property type="entry name" value="Bact_Antivir_Def_Nuclease"/>
</dbReference>
<dbReference type="Proteomes" id="UP000660454">
    <property type="component" value="Unassembled WGS sequence"/>
</dbReference>
<evidence type="ECO:0008006" key="6">
    <source>
        <dbReference type="Google" id="ProtNLM"/>
    </source>
</evidence>
<evidence type="ECO:0000259" key="3">
    <source>
        <dbReference type="Pfam" id="PF20469"/>
    </source>
</evidence>
<accession>A0ABQ4GZX1</accession>
<evidence type="ECO:0000313" key="5">
    <source>
        <dbReference type="Proteomes" id="UP000660454"/>
    </source>
</evidence>
<dbReference type="Gene3D" id="3.40.50.300">
    <property type="entry name" value="P-loop containing nucleotide triphosphate hydrolases"/>
    <property type="match status" value="2"/>
</dbReference>
<evidence type="ECO:0000259" key="1">
    <source>
        <dbReference type="Pfam" id="PF13304"/>
    </source>
</evidence>
<proteinExistence type="predicted"/>
<dbReference type="Pfam" id="PF13476">
    <property type="entry name" value="AAA_23"/>
    <property type="match status" value="1"/>
</dbReference>
<dbReference type="InterPro" id="IPR003959">
    <property type="entry name" value="ATPase_AAA_core"/>
</dbReference>